<keyword evidence="2" id="KW-1185">Reference proteome</keyword>
<comment type="caution">
    <text evidence="1">The sequence shown here is derived from an EMBL/GenBank/DDBJ whole genome shotgun (WGS) entry which is preliminary data.</text>
</comment>
<evidence type="ECO:0000313" key="2">
    <source>
        <dbReference type="Proteomes" id="UP000192247"/>
    </source>
</evidence>
<proteinExistence type="predicted"/>
<organism evidence="1 2">
    <name type="scientific">Tropilaelaps mercedesae</name>
    <dbReference type="NCBI Taxonomy" id="418985"/>
    <lineage>
        <taxon>Eukaryota</taxon>
        <taxon>Metazoa</taxon>
        <taxon>Ecdysozoa</taxon>
        <taxon>Arthropoda</taxon>
        <taxon>Chelicerata</taxon>
        <taxon>Arachnida</taxon>
        <taxon>Acari</taxon>
        <taxon>Parasitiformes</taxon>
        <taxon>Mesostigmata</taxon>
        <taxon>Gamasina</taxon>
        <taxon>Dermanyssoidea</taxon>
        <taxon>Laelapidae</taxon>
        <taxon>Tropilaelaps</taxon>
    </lineage>
</organism>
<reference evidence="1 2" key="1">
    <citation type="journal article" date="2017" name="Gigascience">
        <title>Draft genome of the honey bee ectoparasitic mite, Tropilaelaps mercedesae, is shaped by the parasitic life history.</title>
        <authorList>
            <person name="Dong X."/>
            <person name="Armstrong S.D."/>
            <person name="Xia D."/>
            <person name="Makepeace B.L."/>
            <person name="Darby A.C."/>
            <person name="Kadowaki T."/>
        </authorList>
    </citation>
    <scope>NUCLEOTIDE SEQUENCE [LARGE SCALE GENOMIC DNA]</scope>
    <source>
        <strain evidence="1">Wuxi-XJTLU</strain>
    </source>
</reference>
<protein>
    <submittedName>
        <fullName evidence="1">Uncharacterized protein</fullName>
    </submittedName>
</protein>
<gene>
    <name evidence="1" type="ORF">BIW11_03470</name>
</gene>
<dbReference type="Proteomes" id="UP000192247">
    <property type="component" value="Unassembled WGS sequence"/>
</dbReference>
<dbReference type="AlphaFoldDB" id="A0A1V9XL32"/>
<accession>A0A1V9XL32</accession>
<sequence length="53" mass="5936">MGHRKHLMGMSKEDQNVIASLMLAENLKVTFRPSLTDVAFNMDAVIPSEGTRF</sequence>
<evidence type="ECO:0000313" key="1">
    <source>
        <dbReference type="EMBL" id="OQR74048.1"/>
    </source>
</evidence>
<dbReference type="EMBL" id="MNPL01008794">
    <property type="protein sequence ID" value="OQR74048.1"/>
    <property type="molecule type" value="Genomic_DNA"/>
</dbReference>
<dbReference type="InParanoid" id="A0A1V9XL32"/>
<name>A0A1V9XL32_9ACAR</name>